<dbReference type="InterPro" id="IPR008949">
    <property type="entry name" value="Isoprenoid_synthase_dom_sf"/>
</dbReference>
<evidence type="ECO:0000256" key="4">
    <source>
        <dbReference type="ARBA" id="ARBA00022723"/>
    </source>
</evidence>
<dbReference type="Pfam" id="PF00348">
    <property type="entry name" value="polyprenyl_synt"/>
    <property type="match status" value="1"/>
</dbReference>
<sequence>MISLESTPVARQGIDREIDGALSRLQRRATTLGDGARYLASAIRRATEGGKRFRPLLVVSAFETLYGDDEHRIGVYQVAAAFELLHTAFVIHDDVIDHDTERRGVPNIGGEFRQRGLMKGADADGSALLGDAAAILAGDLLLHEAGRMIALAQLPDRMRQPLLEMLDDAVLISAMGELSDVEHAVSSGEVDSEAVLRTTRDKTAAYSFSAPLQAGALIAGAPSPSIYALERFGQRLGLAYQLVDDLIGAFGSSAVSGKEEGCDLREAKKTHLISLARKTPKWPEVSEALAQAHTGPIAVRAAQEALSESGARAELECLILDTLEEALIIVDSSTVPAACQDMLRDLVKAVQERIP</sequence>
<dbReference type="SFLD" id="SFLDS00005">
    <property type="entry name" value="Isoprenoid_Synthase_Type_I"/>
    <property type="match status" value="1"/>
</dbReference>
<dbReference type="InterPro" id="IPR033749">
    <property type="entry name" value="Polyprenyl_synt_CS"/>
</dbReference>
<evidence type="ECO:0000256" key="5">
    <source>
        <dbReference type="ARBA" id="ARBA00022842"/>
    </source>
</evidence>
<dbReference type="AlphaFoldDB" id="A0A1H0S517"/>
<dbReference type="SUPFAM" id="SSF48576">
    <property type="entry name" value="Terpenoid synthases"/>
    <property type="match status" value="1"/>
</dbReference>
<dbReference type="PROSITE" id="PS00444">
    <property type="entry name" value="POLYPRENYL_SYNTHASE_2"/>
    <property type="match status" value="1"/>
</dbReference>
<evidence type="ECO:0000256" key="1">
    <source>
        <dbReference type="ARBA" id="ARBA00001946"/>
    </source>
</evidence>
<evidence type="ECO:0000313" key="7">
    <source>
        <dbReference type="EMBL" id="SDP36715.1"/>
    </source>
</evidence>
<reference evidence="7 8" key="1">
    <citation type="submission" date="2016-10" db="EMBL/GenBank/DDBJ databases">
        <authorList>
            <person name="de Groot N.N."/>
        </authorList>
    </citation>
    <scope>NUCLEOTIDE SEQUENCE [LARGE SCALE GENOMIC DNA]</scope>
    <source>
        <strain evidence="7 8">StLB037</strain>
    </source>
</reference>
<dbReference type="PROSITE" id="PS00723">
    <property type="entry name" value="POLYPRENYL_SYNTHASE_1"/>
    <property type="match status" value="1"/>
</dbReference>
<gene>
    <name evidence="7" type="ORF">SAMN04487788_3200</name>
</gene>
<dbReference type="Gene3D" id="1.10.600.10">
    <property type="entry name" value="Farnesyl Diphosphate Synthase"/>
    <property type="match status" value="1"/>
</dbReference>
<name>A0A1H0S517_MICTS</name>
<proteinExistence type="inferred from homology"/>
<comment type="similarity">
    <text evidence="2 6">Belongs to the FPP/GGPP synthase family.</text>
</comment>
<keyword evidence="5" id="KW-0460">Magnesium</keyword>
<dbReference type="GO" id="GO:0008299">
    <property type="term" value="P:isoprenoid biosynthetic process"/>
    <property type="evidence" value="ECO:0007669"/>
    <property type="project" value="InterPro"/>
</dbReference>
<keyword evidence="3 6" id="KW-0808">Transferase</keyword>
<evidence type="ECO:0000256" key="2">
    <source>
        <dbReference type="ARBA" id="ARBA00006706"/>
    </source>
</evidence>
<dbReference type="PANTHER" id="PTHR12001">
    <property type="entry name" value="GERANYLGERANYL PYROPHOSPHATE SYNTHASE"/>
    <property type="match status" value="1"/>
</dbReference>
<protein>
    <submittedName>
        <fullName evidence="7">Geranylgeranyl diphosphate synthase, type II</fullName>
    </submittedName>
</protein>
<dbReference type="PANTHER" id="PTHR12001:SF85">
    <property type="entry name" value="SHORT CHAIN ISOPRENYL DIPHOSPHATE SYNTHASE"/>
    <property type="match status" value="1"/>
</dbReference>
<organism evidence="7 8">
    <name type="scientific">Microbacterium testaceum (strain StLB037)</name>
    <dbReference type="NCBI Taxonomy" id="979556"/>
    <lineage>
        <taxon>Bacteria</taxon>
        <taxon>Bacillati</taxon>
        <taxon>Actinomycetota</taxon>
        <taxon>Actinomycetes</taxon>
        <taxon>Micrococcales</taxon>
        <taxon>Microbacteriaceae</taxon>
        <taxon>Microbacterium</taxon>
    </lineage>
</organism>
<comment type="cofactor">
    <cofactor evidence="1">
        <name>Mg(2+)</name>
        <dbReference type="ChEBI" id="CHEBI:18420"/>
    </cofactor>
</comment>
<dbReference type="Proteomes" id="UP000186456">
    <property type="component" value="Unassembled WGS sequence"/>
</dbReference>
<dbReference type="EMBL" id="FNJN01000008">
    <property type="protein sequence ID" value="SDP36715.1"/>
    <property type="molecule type" value="Genomic_DNA"/>
</dbReference>
<evidence type="ECO:0000256" key="3">
    <source>
        <dbReference type="ARBA" id="ARBA00022679"/>
    </source>
</evidence>
<evidence type="ECO:0000313" key="8">
    <source>
        <dbReference type="Proteomes" id="UP000186456"/>
    </source>
</evidence>
<dbReference type="CDD" id="cd00685">
    <property type="entry name" value="Trans_IPPS_HT"/>
    <property type="match status" value="1"/>
</dbReference>
<evidence type="ECO:0000256" key="6">
    <source>
        <dbReference type="RuleBase" id="RU004466"/>
    </source>
</evidence>
<accession>A0A1H0S517</accession>
<keyword evidence="4" id="KW-0479">Metal-binding</keyword>
<dbReference type="GO" id="GO:0004659">
    <property type="term" value="F:prenyltransferase activity"/>
    <property type="evidence" value="ECO:0007669"/>
    <property type="project" value="InterPro"/>
</dbReference>
<dbReference type="GO" id="GO:0046872">
    <property type="term" value="F:metal ion binding"/>
    <property type="evidence" value="ECO:0007669"/>
    <property type="project" value="UniProtKB-KW"/>
</dbReference>
<dbReference type="InterPro" id="IPR000092">
    <property type="entry name" value="Polyprenyl_synt"/>
</dbReference>
<dbReference type="RefSeq" id="WP_056230519.1">
    <property type="nucleotide sequence ID" value="NZ_FNJN01000008.1"/>
</dbReference>